<dbReference type="GO" id="GO:0006740">
    <property type="term" value="P:NADPH regeneration"/>
    <property type="evidence" value="ECO:0007669"/>
    <property type="project" value="TreeGrafter"/>
</dbReference>
<evidence type="ECO:0000259" key="8">
    <source>
        <dbReference type="SMART" id="SM01002"/>
    </source>
</evidence>
<protein>
    <recommendedName>
        <fullName evidence="2">proton-translocating NAD(P)(+) transhydrogenase</fullName>
        <ecNumber evidence="2">7.1.1.1</ecNumber>
    </recommendedName>
</protein>
<dbReference type="Pfam" id="PF01262">
    <property type="entry name" value="AlaDh_PNT_C"/>
    <property type="match status" value="1"/>
</dbReference>
<dbReference type="InterPro" id="IPR007886">
    <property type="entry name" value="AlaDH/PNT_N"/>
</dbReference>
<evidence type="ECO:0000313" key="11">
    <source>
        <dbReference type="Proteomes" id="UP001139157"/>
    </source>
</evidence>
<dbReference type="SMART" id="SM01003">
    <property type="entry name" value="AlaDh_PNT_N"/>
    <property type="match status" value="1"/>
</dbReference>
<dbReference type="Proteomes" id="UP001139157">
    <property type="component" value="Unassembled WGS sequence"/>
</dbReference>
<sequence length="319" mass="32847">MIVGVLRETAARERRVALTPDGVRRLAADGVGVVVQSGAGGFAGFDDAAYRVAGAYTTETAAAVFARSDVVAWVKPPAFPLEAVPHRPGLTLVGFQDPVQRAAQIAQLRGLGVESIAFESVSATELPDADALTAMSRIAGGVAYRAGRRLLAASTRRRPIRSMILGCGQAGLSALTTAHACGDEPPVLIGNRPAQQTPVNASGPATFVLNPNGDRATIVDRIVADKPDLVICAAARRGVRAPILLDERALAALGPGAVVVDLVAKAGGNCTATVADATVILPSGVLVTHRSNYPSRRPAAASRAYSAATVAMILRLLGR</sequence>
<dbReference type="EMBL" id="JAMRXG010000019">
    <property type="protein sequence ID" value="MCM6778086.1"/>
    <property type="molecule type" value="Genomic_DNA"/>
</dbReference>
<keyword evidence="3" id="KW-0547">Nucleotide-binding</keyword>
<dbReference type="Gene3D" id="3.40.50.720">
    <property type="entry name" value="NAD(P)-binding Rossmann-like Domain"/>
    <property type="match status" value="2"/>
</dbReference>
<comment type="catalytic activity">
    <reaction evidence="7">
        <text>NAD(+) + NADPH + H(+)(in) = NADH + NADP(+) + H(+)(out)</text>
        <dbReference type="Rhea" id="RHEA:47992"/>
        <dbReference type="ChEBI" id="CHEBI:15378"/>
        <dbReference type="ChEBI" id="CHEBI:57540"/>
        <dbReference type="ChEBI" id="CHEBI:57783"/>
        <dbReference type="ChEBI" id="CHEBI:57945"/>
        <dbReference type="ChEBI" id="CHEBI:58349"/>
        <dbReference type="EC" id="7.1.1.1"/>
    </reaction>
</comment>
<dbReference type="PANTHER" id="PTHR10160:SF19">
    <property type="entry name" value="PROTON-TRANSLOCATING NAD(P)(+) TRANSHYDROGENASE"/>
    <property type="match status" value="1"/>
</dbReference>
<keyword evidence="11" id="KW-1185">Reference proteome</keyword>
<evidence type="ECO:0000256" key="1">
    <source>
        <dbReference type="ARBA" id="ARBA00003943"/>
    </source>
</evidence>
<evidence type="ECO:0000256" key="7">
    <source>
        <dbReference type="ARBA" id="ARBA00048202"/>
    </source>
</evidence>
<keyword evidence="6" id="KW-0520">NAD</keyword>
<reference evidence="10" key="1">
    <citation type="submission" date="2022-06" db="EMBL/GenBank/DDBJ databases">
        <title>Novel species in genus nocardia.</title>
        <authorList>
            <person name="Li F."/>
        </authorList>
    </citation>
    <scope>NUCLEOTIDE SEQUENCE</scope>
    <source>
        <strain evidence="10">CDC141</strain>
    </source>
</reference>
<keyword evidence="4" id="KW-0521">NADP</keyword>
<dbReference type="SUPFAM" id="SSF51735">
    <property type="entry name" value="NAD(P)-binding Rossmann-fold domains"/>
    <property type="match status" value="1"/>
</dbReference>
<dbReference type="SMART" id="SM01002">
    <property type="entry name" value="AlaDh_PNT_C"/>
    <property type="match status" value="1"/>
</dbReference>
<dbReference type="AlphaFoldDB" id="A0A9X2ED00"/>
<dbReference type="PANTHER" id="PTHR10160">
    <property type="entry name" value="NAD(P) TRANSHYDROGENASE"/>
    <property type="match status" value="1"/>
</dbReference>
<evidence type="ECO:0000256" key="5">
    <source>
        <dbReference type="ARBA" id="ARBA00022967"/>
    </source>
</evidence>
<evidence type="ECO:0000256" key="6">
    <source>
        <dbReference type="ARBA" id="ARBA00023027"/>
    </source>
</evidence>
<dbReference type="EC" id="7.1.1.1" evidence="2"/>
<comment type="function">
    <text evidence="1">The transhydrogenation between NADH and NADP is coupled to respiration and ATP hydrolysis and functions as a proton pump across the membrane.</text>
</comment>
<dbReference type="GO" id="GO:0008750">
    <property type="term" value="F:proton-translocating NAD(P)+ transhydrogenase activity"/>
    <property type="evidence" value="ECO:0007669"/>
    <property type="project" value="UniProtKB-EC"/>
</dbReference>
<dbReference type="InterPro" id="IPR036291">
    <property type="entry name" value="NAD(P)-bd_dom_sf"/>
</dbReference>
<keyword evidence="5" id="KW-1278">Translocase</keyword>
<evidence type="ECO:0000256" key="3">
    <source>
        <dbReference type="ARBA" id="ARBA00022741"/>
    </source>
</evidence>
<dbReference type="InterPro" id="IPR007698">
    <property type="entry name" value="AlaDH/PNT_NAD(H)-bd"/>
</dbReference>
<evidence type="ECO:0000256" key="4">
    <source>
        <dbReference type="ARBA" id="ARBA00022857"/>
    </source>
</evidence>
<dbReference type="SUPFAM" id="SSF52283">
    <property type="entry name" value="Formate/glycerate dehydrogenase catalytic domain-like"/>
    <property type="match status" value="1"/>
</dbReference>
<dbReference type="Pfam" id="PF05222">
    <property type="entry name" value="AlaDh_PNT_N"/>
    <property type="match status" value="1"/>
</dbReference>
<gene>
    <name evidence="10" type="ORF">NDR86_31835</name>
</gene>
<comment type="caution">
    <text evidence="10">The sequence shown here is derived from an EMBL/GenBank/DDBJ whole genome shotgun (WGS) entry which is preliminary data.</text>
</comment>
<dbReference type="GO" id="GO:0050661">
    <property type="term" value="F:NADP binding"/>
    <property type="evidence" value="ECO:0007669"/>
    <property type="project" value="TreeGrafter"/>
</dbReference>
<name>A0A9X2ED00_9NOCA</name>
<evidence type="ECO:0000259" key="9">
    <source>
        <dbReference type="SMART" id="SM01003"/>
    </source>
</evidence>
<proteinExistence type="predicted"/>
<feature type="domain" description="Alanine dehydrogenase/pyridine nucleotide transhydrogenase N-terminal" evidence="9">
    <location>
        <begin position="4"/>
        <end position="139"/>
    </location>
</feature>
<organism evidence="10 11">
    <name type="scientific">Nocardia pulmonis</name>
    <dbReference type="NCBI Taxonomy" id="2951408"/>
    <lineage>
        <taxon>Bacteria</taxon>
        <taxon>Bacillati</taxon>
        <taxon>Actinomycetota</taxon>
        <taxon>Actinomycetes</taxon>
        <taxon>Mycobacteriales</taxon>
        <taxon>Nocardiaceae</taxon>
        <taxon>Nocardia</taxon>
    </lineage>
</organism>
<evidence type="ECO:0000313" key="10">
    <source>
        <dbReference type="EMBL" id="MCM6778086.1"/>
    </source>
</evidence>
<evidence type="ECO:0000256" key="2">
    <source>
        <dbReference type="ARBA" id="ARBA00012943"/>
    </source>
</evidence>
<dbReference type="RefSeq" id="WP_251917545.1">
    <property type="nucleotide sequence ID" value="NZ_JAMRXG010000019.1"/>
</dbReference>
<accession>A0A9X2ED00</accession>
<feature type="domain" description="Alanine dehydrogenase/pyridine nucleotide transhydrogenase NAD(H)-binding" evidence="8">
    <location>
        <begin position="143"/>
        <end position="289"/>
    </location>
</feature>